<gene>
    <name evidence="7" type="ORF">H9652_18050</name>
</gene>
<keyword evidence="5 6" id="KW-0472">Membrane</keyword>
<sequence length="428" mass="42208">MTTTLSPAPALPRPYLTWLCGVSVSQLGDAVLAFALGWAAAGLGGTTAALVLTLGGLPRLVLLVVGGAVADRFGARRVLITGEAALLALTAVLALALARFGTPTWLLLTTSLALGTISAFRLPSTGSMPRRLVRDDQLSRALALRQSLVQVVLLAAAPLSGLLVGTAGLPTIAWGTTVTTGVCLCVLVAVREPSGSVPDRAPTGVPVPARLDLIDGFRVVTRTPGLRRALVLTGAGAALILPVPSLLVPLLGRASGWGPGTTGAVAGAVGVGVICAALLAARRRTVVAGSTGAPAGAVDHPGPARLGRRAPSASAAVGLVVSATGALVVAVGALLGGSAAAVVTVLGALVLGGGNGTFVARIAPLVLGSAPRTHLARVQALVGLAQLVPVVVTSTALGALAERTSPHWALGATAAGLAALAVWARRSA</sequence>
<dbReference type="PANTHER" id="PTHR23513">
    <property type="entry name" value="INTEGRAL MEMBRANE EFFLUX PROTEIN-RELATED"/>
    <property type="match status" value="1"/>
</dbReference>
<dbReference type="InterPro" id="IPR036259">
    <property type="entry name" value="MFS_trans_sf"/>
</dbReference>
<dbReference type="Pfam" id="PF07690">
    <property type="entry name" value="MFS_1"/>
    <property type="match status" value="1"/>
</dbReference>
<accession>A0ABR8RWX4</accession>
<organism evidence="7 8">
    <name type="scientific">Oerskovia rustica</name>
    <dbReference type="NCBI Taxonomy" id="2762237"/>
    <lineage>
        <taxon>Bacteria</taxon>
        <taxon>Bacillati</taxon>
        <taxon>Actinomycetota</taxon>
        <taxon>Actinomycetes</taxon>
        <taxon>Micrococcales</taxon>
        <taxon>Cellulomonadaceae</taxon>
        <taxon>Oerskovia</taxon>
    </lineage>
</organism>
<feature type="transmembrane region" description="Helical" evidence="6">
    <location>
        <begin position="142"/>
        <end position="165"/>
    </location>
</feature>
<keyword evidence="2" id="KW-1003">Cell membrane</keyword>
<protein>
    <submittedName>
        <fullName evidence="7">MFS transporter</fullName>
    </submittedName>
</protein>
<feature type="transmembrane region" description="Helical" evidence="6">
    <location>
        <begin position="78"/>
        <end position="98"/>
    </location>
</feature>
<dbReference type="Gene3D" id="1.20.1250.20">
    <property type="entry name" value="MFS general substrate transporter like domains"/>
    <property type="match status" value="1"/>
</dbReference>
<evidence type="ECO:0000313" key="7">
    <source>
        <dbReference type="EMBL" id="MBD7952307.1"/>
    </source>
</evidence>
<dbReference type="PANTHER" id="PTHR23513:SF11">
    <property type="entry name" value="STAPHYLOFERRIN A TRANSPORTER"/>
    <property type="match status" value="1"/>
</dbReference>
<comment type="subcellular location">
    <subcellularLocation>
        <location evidence="1">Cell membrane</location>
        <topology evidence="1">Multi-pass membrane protein</topology>
    </subcellularLocation>
</comment>
<dbReference type="Proteomes" id="UP000641803">
    <property type="component" value="Unassembled WGS sequence"/>
</dbReference>
<evidence type="ECO:0000256" key="3">
    <source>
        <dbReference type="ARBA" id="ARBA00022692"/>
    </source>
</evidence>
<evidence type="ECO:0000313" key="8">
    <source>
        <dbReference type="Proteomes" id="UP000641803"/>
    </source>
</evidence>
<evidence type="ECO:0000256" key="2">
    <source>
        <dbReference type="ARBA" id="ARBA00022475"/>
    </source>
</evidence>
<feature type="transmembrane region" description="Helical" evidence="6">
    <location>
        <begin position="104"/>
        <end position="122"/>
    </location>
</feature>
<evidence type="ECO:0000256" key="6">
    <source>
        <dbReference type="SAM" id="Phobius"/>
    </source>
</evidence>
<proteinExistence type="predicted"/>
<dbReference type="SUPFAM" id="SSF103473">
    <property type="entry name" value="MFS general substrate transporter"/>
    <property type="match status" value="1"/>
</dbReference>
<feature type="transmembrane region" description="Helical" evidence="6">
    <location>
        <begin position="341"/>
        <end position="368"/>
    </location>
</feature>
<dbReference type="InterPro" id="IPR011701">
    <property type="entry name" value="MFS"/>
</dbReference>
<feature type="transmembrane region" description="Helical" evidence="6">
    <location>
        <begin position="407"/>
        <end position="424"/>
    </location>
</feature>
<dbReference type="EMBL" id="JACSQQ010000047">
    <property type="protein sequence ID" value="MBD7952307.1"/>
    <property type="molecule type" value="Genomic_DNA"/>
</dbReference>
<evidence type="ECO:0000256" key="1">
    <source>
        <dbReference type="ARBA" id="ARBA00004651"/>
    </source>
</evidence>
<keyword evidence="3 6" id="KW-0812">Transmembrane</keyword>
<feature type="transmembrane region" description="Helical" evidence="6">
    <location>
        <begin position="315"/>
        <end position="335"/>
    </location>
</feature>
<comment type="caution">
    <text evidence="7">The sequence shown here is derived from an EMBL/GenBank/DDBJ whole genome shotgun (WGS) entry which is preliminary data.</text>
</comment>
<evidence type="ECO:0000256" key="4">
    <source>
        <dbReference type="ARBA" id="ARBA00022989"/>
    </source>
</evidence>
<keyword evidence="4 6" id="KW-1133">Transmembrane helix</keyword>
<reference evidence="7 8" key="1">
    <citation type="submission" date="2020-08" db="EMBL/GenBank/DDBJ databases">
        <title>A Genomic Blueprint of the Chicken Gut Microbiome.</title>
        <authorList>
            <person name="Gilroy R."/>
            <person name="Ravi A."/>
            <person name="Getino M."/>
            <person name="Pursley I."/>
            <person name="Horton D.L."/>
            <person name="Alikhan N.-F."/>
            <person name="Baker D."/>
            <person name="Gharbi K."/>
            <person name="Hall N."/>
            <person name="Watson M."/>
            <person name="Adriaenssens E.M."/>
            <person name="Foster-Nyarko E."/>
            <person name="Jarju S."/>
            <person name="Secka A."/>
            <person name="Antonio M."/>
            <person name="Oren A."/>
            <person name="Chaudhuri R."/>
            <person name="La Ragione R.M."/>
            <person name="Hildebrand F."/>
            <person name="Pallen M.J."/>
        </authorList>
    </citation>
    <scope>NUCLEOTIDE SEQUENCE [LARGE SCALE GENOMIC DNA]</scope>
    <source>
        <strain evidence="7 8">Sa4CUA1</strain>
    </source>
</reference>
<feature type="transmembrane region" description="Helical" evidence="6">
    <location>
        <begin position="263"/>
        <end position="281"/>
    </location>
</feature>
<feature type="transmembrane region" description="Helical" evidence="6">
    <location>
        <begin position="171"/>
        <end position="190"/>
    </location>
</feature>
<name>A0ABR8RWX4_9CELL</name>
<feature type="transmembrane region" description="Helical" evidence="6">
    <location>
        <begin position="229"/>
        <end position="251"/>
    </location>
</feature>
<keyword evidence="8" id="KW-1185">Reference proteome</keyword>
<dbReference type="RefSeq" id="WP_191797985.1">
    <property type="nucleotide sequence ID" value="NZ_JACSQQ010000047.1"/>
</dbReference>
<evidence type="ECO:0000256" key="5">
    <source>
        <dbReference type="ARBA" id="ARBA00023136"/>
    </source>
</evidence>
<feature type="transmembrane region" description="Helical" evidence="6">
    <location>
        <begin position="380"/>
        <end position="401"/>
    </location>
</feature>